<dbReference type="AlphaFoldDB" id="A0A3S0ADG2"/>
<dbReference type="PROSITE" id="PS00913">
    <property type="entry name" value="ADH_IRON_1"/>
    <property type="match status" value="1"/>
</dbReference>
<keyword evidence="5" id="KW-1185">Reference proteome</keyword>
<gene>
    <name evidence="4" type="ORF">C7P63_05635</name>
</gene>
<dbReference type="SUPFAM" id="SSF56796">
    <property type="entry name" value="Dehydroquinate synthase-like"/>
    <property type="match status" value="1"/>
</dbReference>
<dbReference type="FunFam" id="3.40.50.1970:FF:000003">
    <property type="entry name" value="Alcohol dehydrogenase, iron-containing"/>
    <property type="match status" value="1"/>
</dbReference>
<dbReference type="InterPro" id="IPR018211">
    <property type="entry name" value="ADH_Fe_CS"/>
</dbReference>
<comment type="caution">
    <text evidence="4">The sequence shown here is derived from an EMBL/GenBank/DDBJ whole genome shotgun (WGS) entry which is preliminary data.</text>
</comment>
<dbReference type="Gene3D" id="3.40.50.1970">
    <property type="match status" value="1"/>
</dbReference>
<organism evidence="4 5">
    <name type="scientific">Vagococcus humatus</name>
    <dbReference type="NCBI Taxonomy" id="1889241"/>
    <lineage>
        <taxon>Bacteria</taxon>
        <taxon>Bacillati</taxon>
        <taxon>Bacillota</taxon>
        <taxon>Bacilli</taxon>
        <taxon>Lactobacillales</taxon>
        <taxon>Enterococcaceae</taxon>
        <taxon>Vagococcus</taxon>
    </lineage>
</organism>
<dbReference type="Pfam" id="PF25137">
    <property type="entry name" value="ADH_Fe_C"/>
    <property type="match status" value="1"/>
</dbReference>
<dbReference type="FunFam" id="1.20.1090.10:FF:000001">
    <property type="entry name" value="Aldehyde-alcohol dehydrogenase"/>
    <property type="match status" value="1"/>
</dbReference>
<evidence type="ECO:0000313" key="4">
    <source>
        <dbReference type="EMBL" id="RST89256.1"/>
    </source>
</evidence>
<evidence type="ECO:0000259" key="3">
    <source>
        <dbReference type="Pfam" id="PF25137"/>
    </source>
</evidence>
<name>A0A3S0ADG2_9ENTE</name>
<feature type="domain" description="Fe-containing alcohol dehydrogenase-like C-terminal" evidence="3">
    <location>
        <begin position="191"/>
        <end position="380"/>
    </location>
</feature>
<dbReference type="EMBL" id="PXZH01000002">
    <property type="protein sequence ID" value="RST89256.1"/>
    <property type="molecule type" value="Genomic_DNA"/>
</dbReference>
<dbReference type="Gene3D" id="1.20.1090.10">
    <property type="entry name" value="Dehydroquinate synthase-like - alpha domain"/>
    <property type="match status" value="1"/>
</dbReference>
<feature type="domain" description="Alcohol dehydrogenase iron-type/glycerol dehydrogenase GldA" evidence="2">
    <location>
        <begin position="14"/>
        <end position="180"/>
    </location>
</feature>
<keyword evidence="1" id="KW-0560">Oxidoreductase</keyword>
<dbReference type="PROSITE" id="PS00060">
    <property type="entry name" value="ADH_IRON_2"/>
    <property type="match status" value="1"/>
</dbReference>
<evidence type="ECO:0000313" key="5">
    <source>
        <dbReference type="Proteomes" id="UP000277864"/>
    </source>
</evidence>
<dbReference type="OrthoDB" id="9815791at2"/>
<dbReference type="Proteomes" id="UP000277864">
    <property type="component" value="Unassembled WGS sequence"/>
</dbReference>
<evidence type="ECO:0000259" key="2">
    <source>
        <dbReference type="Pfam" id="PF00465"/>
    </source>
</evidence>
<dbReference type="InterPro" id="IPR001670">
    <property type="entry name" value="ADH_Fe/GldA"/>
</dbReference>
<protein>
    <submittedName>
        <fullName evidence="4">NADPH-dependent butanol dehydrogenase</fullName>
    </submittedName>
</protein>
<dbReference type="Pfam" id="PF00465">
    <property type="entry name" value="Fe-ADH"/>
    <property type="match status" value="1"/>
</dbReference>
<dbReference type="GO" id="GO:0004022">
    <property type="term" value="F:alcohol dehydrogenase (NAD+) activity"/>
    <property type="evidence" value="ECO:0007669"/>
    <property type="project" value="UniProtKB-ARBA"/>
</dbReference>
<evidence type="ECO:0000256" key="1">
    <source>
        <dbReference type="ARBA" id="ARBA00023002"/>
    </source>
</evidence>
<dbReference type="PANTHER" id="PTHR11496:SF83">
    <property type="entry name" value="HYDROXYACID-OXOACID TRANSHYDROGENASE, MITOCHONDRIAL"/>
    <property type="match status" value="1"/>
</dbReference>
<dbReference type="PANTHER" id="PTHR11496">
    <property type="entry name" value="ALCOHOL DEHYDROGENASE"/>
    <property type="match status" value="1"/>
</dbReference>
<dbReference type="RefSeq" id="WP_125943190.1">
    <property type="nucleotide sequence ID" value="NZ_PXZH01000002.1"/>
</dbReference>
<accession>A0A3S0ADG2</accession>
<dbReference type="InterPro" id="IPR034802">
    <property type="entry name" value="NADPH_BDH"/>
</dbReference>
<reference evidence="4 5" key="1">
    <citation type="submission" date="2018-03" db="EMBL/GenBank/DDBJ databases">
        <authorList>
            <person name="Gulvik C.A."/>
        </authorList>
    </citation>
    <scope>NUCLEOTIDE SEQUENCE [LARGE SCALE GENOMIC DNA]</scope>
    <source>
        <strain evidence="4 5">JCM 31581</strain>
    </source>
</reference>
<proteinExistence type="predicted"/>
<sequence>MLPMRPMKLGGDFIMFGENSLEYLQQLPAKTKRAFIVLGGNFMEEAGYLKEITDLLEEVGYTIETFNDVEPDPSFDTVQKGAKAMLAFEPDWIIAVGGGSVMDAAKAMWIFYEHPELKTLEEIVSPLPKLRNKAKIACIPTSSGTGSEVSRSIVITDKETHIKHGIGDMELMPDIAILEPKLTTTLPKGMTAATGMDALTHALEAKVSNRANVLADVLAEKAIKDVFAYLPTAFHEPDNLKAREGMLLASCIAGMSFTNVSLGIVHSLAHAIGGKFGVPHGLANAIILPYIVSYNSQDETAKQLYQEVADMLEVADLVTAIQELNKELGIPTTLQAFIKKDEAFDASVKELAKLAKADGCTKTNPVIPDEAGFEELFNKVYYGGTI</sequence>
<dbReference type="GO" id="GO:0046872">
    <property type="term" value="F:metal ion binding"/>
    <property type="evidence" value="ECO:0007669"/>
    <property type="project" value="InterPro"/>
</dbReference>
<dbReference type="InterPro" id="IPR056798">
    <property type="entry name" value="ADH_Fe_C"/>
</dbReference>
<dbReference type="CDD" id="cd08179">
    <property type="entry name" value="NADPH_BDH"/>
    <property type="match status" value="1"/>
</dbReference>
<dbReference type="InterPro" id="IPR039697">
    <property type="entry name" value="Alcohol_dehydrogenase_Fe"/>
</dbReference>